<organism evidence="1 2">
    <name type="scientific">Herbaspirillum robiniae</name>
    <dbReference type="NCBI Taxonomy" id="2014887"/>
    <lineage>
        <taxon>Bacteria</taxon>
        <taxon>Pseudomonadati</taxon>
        <taxon>Pseudomonadota</taxon>
        <taxon>Betaproteobacteria</taxon>
        <taxon>Burkholderiales</taxon>
        <taxon>Oxalobacteraceae</taxon>
        <taxon>Herbaspirillum</taxon>
    </lineage>
</organism>
<evidence type="ECO:0000313" key="2">
    <source>
        <dbReference type="Proteomes" id="UP000536746"/>
    </source>
</evidence>
<dbReference type="EMBL" id="JABFMT010000049">
    <property type="protein sequence ID" value="NUU04585.1"/>
    <property type="molecule type" value="Genomic_DNA"/>
</dbReference>
<name>A0ABX2M5F5_9BURK</name>
<gene>
    <name evidence="1" type="ORF">HNO84_23500</name>
</gene>
<comment type="caution">
    <text evidence="1">The sequence shown here is derived from an EMBL/GenBank/DDBJ whole genome shotgun (WGS) entry which is preliminary data.</text>
</comment>
<dbReference type="Proteomes" id="UP000536746">
    <property type="component" value="Unassembled WGS sequence"/>
</dbReference>
<reference evidence="1 2" key="1">
    <citation type="journal article" date="2020" name="Front. Plant Sci.">
        <title>Isolation of Rhizosphere Bacteria That Improve Quality and Water Stress Tolerance in Greenhouse Ornamentals.</title>
        <authorList>
            <person name="Nordstedt N.P."/>
            <person name="Jones M.L."/>
        </authorList>
    </citation>
    <scope>NUCLEOTIDE SEQUENCE [LARGE SCALE GENOMIC DNA]</scope>
    <source>
        <strain evidence="1 2">C6C2</strain>
    </source>
</reference>
<sequence>MQDDKAIMDPAEAHIATACAVLENVRWYRGATPVDYLHLGDLAVAMGLQGREVQLLQVLERKGYECAEMTYADSFGRCDYLFEGASGDPLADAVILIKQAVITKILASSDDPAAAWDAWRSQIVSLVEAGFGCDA</sequence>
<evidence type="ECO:0000313" key="1">
    <source>
        <dbReference type="EMBL" id="NUU04585.1"/>
    </source>
</evidence>
<proteinExistence type="predicted"/>
<dbReference type="RefSeq" id="WP_175354963.1">
    <property type="nucleotide sequence ID" value="NZ_JABFMT010000049.1"/>
</dbReference>
<protein>
    <submittedName>
        <fullName evidence="1">Uncharacterized protein</fullName>
    </submittedName>
</protein>
<accession>A0ABX2M5F5</accession>
<keyword evidence="2" id="KW-1185">Reference proteome</keyword>